<evidence type="ECO:0000259" key="6">
    <source>
        <dbReference type="PROSITE" id="PS50173"/>
    </source>
</evidence>
<feature type="domain" description="UmuC" evidence="6">
    <location>
        <begin position="2"/>
        <end position="193"/>
    </location>
</feature>
<dbReference type="PANTHER" id="PTHR11076">
    <property type="entry name" value="DNA REPAIR POLYMERASE UMUC / TRANSFERASE FAMILY MEMBER"/>
    <property type="match status" value="1"/>
</dbReference>
<dbReference type="Gene3D" id="1.10.150.20">
    <property type="entry name" value="5' to 3' exonuclease, C-terminal subdomain"/>
    <property type="match status" value="1"/>
</dbReference>
<accession>A0ABT0HUI2</accession>
<dbReference type="Gene3D" id="3.40.1170.60">
    <property type="match status" value="1"/>
</dbReference>
<dbReference type="InterPro" id="IPR025188">
    <property type="entry name" value="DUF4113"/>
</dbReference>
<dbReference type="Proteomes" id="UP001202180">
    <property type="component" value="Unassembled WGS sequence"/>
</dbReference>
<keyword evidence="4" id="KW-0234">DNA repair</keyword>
<dbReference type="InterPro" id="IPR036775">
    <property type="entry name" value="DNA_pol_Y-fam_lit_finger_sf"/>
</dbReference>
<evidence type="ECO:0000313" key="8">
    <source>
        <dbReference type="Proteomes" id="UP001202180"/>
    </source>
</evidence>
<keyword evidence="5" id="KW-0742">SOS response</keyword>
<comment type="similarity">
    <text evidence="1">Belongs to the DNA polymerase type-Y family.</text>
</comment>
<reference evidence="7 8" key="1">
    <citation type="submission" date="2022-04" db="EMBL/GenBank/DDBJ databases">
        <title>Spirosoma sp. strain RP8 genome sequencing and assembly.</title>
        <authorList>
            <person name="Jung Y."/>
        </authorList>
    </citation>
    <scope>NUCLEOTIDE SEQUENCE [LARGE SCALE GENOMIC DNA]</scope>
    <source>
        <strain evidence="7 8">RP8</strain>
    </source>
</reference>
<organism evidence="7 8">
    <name type="scientific">Spirosoma liriopis</name>
    <dbReference type="NCBI Taxonomy" id="2937440"/>
    <lineage>
        <taxon>Bacteria</taxon>
        <taxon>Pseudomonadati</taxon>
        <taxon>Bacteroidota</taxon>
        <taxon>Cytophagia</taxon>
        <taxon>Cytophagales</taxon>
        <taxon>Cytophagaceae</taxon>
        <taxon>Spirosoma</taxon>
    </lineage>
</organism>
<dbReference type="PANTHER" id="PTHR11076:SF34">
    <property type="entry name" value="PROTEIN UMUC"/>
    <property type="match status" value="1"/>
</dbReference>
<keyword evidence="8" id="KW-1185">Reference proteome</keyword>
<evidence type="ECO:0000256" key="4">
    <source>
        <dbReference type="ARBA" id="ARBA00023204"/>
    </source>
</evidence>
<dbReference type="Gene3D" id="3.30.70.270">
    <property type="match status" value="1"/>
</dbReference>
<comment type="caution">
    <text evidence="7">The sequence shown here is derived from an EMBL/GenBank/DDBJ whole genome shotgun (WGS) entry which is preliminary data.</text>
</comment>
<sequence length="431" mass="48366">MLGLVDCNNFYVSCQRSFDQSLVGRPVVVLSNNDGCVIARSNEAKAIGVKMGTPYFQMSELIQQHSVTVFSSNYTLYGDMSARVMATIGRFVEEVEVYSIDEAFLNLTGYESLYRKDGLPDLTQFAQTLRHTIDQWTRIPVSVGIAPTKTLCKVANYYAKREPQHNGVLLLDTNTKIQDALEDFAIGDLWGIGSRYAGMLKRNAIRTAAQFRDLPDDWLREKLTVNGLRLAYELRGRPCKLLEMEAQPKQTICTAPSFGKLIPDQATITEALTTHVSRAAEKLRKQGSAAGAITVFLHTNRFKRSPNGELAKQYYKSQTVELPHPTSSTPELVRYAQAVLSAIFAFGYDYQKVGVILSDLVPMDYQQGHLFADGPDARLAKLSPVVDKLNQRHGRDKVRLAGAGYNPTWHHKRQYLSPCYTTQWKDILLVK</sequence>
<name>A0ABT0HUI2_9BACT</name>
<dbReference type="InterPro" id="IPR043502">
    <property type="entry name" value="DNA/RNA_pol_sf"/>
</dbReference>
<dbReference type="InterPro" id="IPR050116">
    <property type="entry name" value="DNA_polymerase-Y"/>
</dbReference>
<dbReference type="CDD" id="cd01700">
    <property type="entry name" value="PolY_Pol_V_umuC"/>
    <property type="match status" value="1"/>
</dbReference>
<evidence type="ECO:0000256" key="3">
    <source>
        <dbReference type="ARBA" id="ARBA00023199"/>
    </source>
</evidence>
<keyword evidence="2" id="KW-0227">DNA damage</keyword>
<proteinExistence type="inferred from homology"/>
<dbReference type="Pfam" id="PF11799">
    <property type="entry name" value="IMS_C"/>
    <property type="match status" value="1"/>
</dbReference>
<dbReference type="EMBL" id="JALPRF010000012">
    <property type="protein sequence ID" value="MCK8495826.1"/>
    <property type="molecule type" value="Genomic_DNA"/>
</dbReference>
<dbReference type="PROSITE" id="PS50173">
    <property type="entry name" value="UMUC"/>
    <property type="match status" value="1"/>
</dbReference>
<dbReference type="InterPro" id="IPR043128">
    <property type="entry name" value="Rev_trsase/Diguanyl_cyclase"/>
</dbReference>
<dbReference type="SUPFAM" id="SSF56672">
    <property type="entry name" value="DNA/RNA polymerases"/>
    <property type="match status" value="1"/>
</dbReference>
<dbReference type="Pfam" id="PF00817">
    <property type="entry name" value="IMS"/>
    <property type="match status" value="1"/>
</dbReference>
<dbReference type="InterPro" id="IPR017961">
    <property type="entry name" value="DNA_pol_Y-fam_little_finger"/>
</dbReference>
<dbReference type="Gene3D" id="3.30.1490.100">
    <property type="entry name" value="DNA polymerase, Y-family, little finger domain"/>
    <property type="match status" value="1"/>
</dbReference>
<dbReference type="InterPro" id="IPR001126">
    <property type="entry name" value="UmuC"/>
</dbReference>
<dbReference type="Pfam" id="PF13438">
    <property type="entry name" value="DUF4113"/>
    <property type="match status" value="1"/>
</dbReference>
<evidence type="ECO:0000256" key="5">
    <source>
        <dbReference type="ARBA" id="ARBA00023236"/>
    </source>
</evidence>
<protein>
    <submittedName>
        <fullName evidence="7">Y-family DNA polymerase</fullName>
    </submittedName>
</protein>
<evidence type="ECO:0000313" key="7">
    <source>
        <dbReference type="EMBL" id="MCK8495826.1"/>
    </source>
</evidence>
<evidence type="ECO:0000256" key="2">
    <source>
        <dbReference type="ARBA" id="ARBA00022763"/>
    </source>
</evidence>
<gene>
    <name evidence="7" type="ORF">M0L20_28430</name>
</gene>
<evidence type="ECO:0000256" key="1">
    <source>
        <dbReference type="ARBA" id="ARBA00010945"/>
    </source>
</evidence>
<dbReference type="RefSeq" id="WP_248480584.1">
    <property type="nucleotide sequence ID" value="NZ_JALPRF010000012.1"/>
</dbReference>
<keyword evidence="3" id="KW-0741">SOS mutagenesis</keyword>